<dbReference type="Gene3D" id="2.30.29.80">
    <property type="match status" value="1"/>
</dbReference>
<gene>
    <name evidence="3" type="ORF">SAMN05444682_107267</name>
</gene>
<dbReference type="SUPFAM" id="SSF160113">
    <property type="entry name" value="YegP-like"/>
    <property type="match status" value="2"/>
</dbReference>
<dbReference type="InterPro" id="IPR036913">
    <property type="entry name" value="YegP-like_sf"/>
</dbReference>
<reference evidence="3 4" key="1">
    <citation type="submission" date="2016-10" db="EMBL/GenBank/DDBJ databases">
        <authorList>
            <person name="de Groot N.N."/>
        </authorList>
    </citation>
    <scope>NUCLEOTIDE SEQUENCE [LARGE SCALE GENOMIC DNA]</scope>
    <source>
        <strain evidence="3 4">RK1</strain>
    </source>
</reference>
<dbReference type="PANTHER" id="PTHR40606">
    <property type="match status" value="1"/>
</dbReference>
<dbReference type="InterPro" id="IPR010879">
    <property type="entry name" value="DUF1508"/>
</dbReference>
<feature type="region of interest" description="Disordered" evidence="1">
    <location>
        <begin position="99"/>
        <end position="126"/>
    </location>
</feature>
<feature type="domain" description="DUF1508" evidence="2">
    <location>
        <begin position="76"/>
        <end position="123"/>
    </location>
</feature>
<keyword evidence="4" id="KW-1185">Reference proteome</keyword>
<dbReference type="EMBL" id="FOQO01000007">
    <property type="protein sequence ID" value="SFJ11107.1"/>
    <property type="molecule type" value="Genomic_DNA"/>
</dbReference>
<organism evidence="3 4">
    <name type="scientific">Parapedobacter indicus</name>
    <dbReference type="NCBI Taxonomy" id="1477437"/>
    <lineage>
        <taxon>Bacteria</taxon>
        <taxon>Pseudomonadati</taxon>
        <taxon>Bacteroidota</taxon>
        <taxon>Sphingobacteriia</taxon>
        <taxon>Sphingobacteriales</taxon>
        <taxon>Sphingobacteriaceae</taxon>
        <taxon>Parapedobacter</taxon>
    </lineage>
</organism>
<feature type="domain" description="DUF1508" evidence="2">
    <location>
        <begin position="26"/>
        <end position="72"/>
    </location>
</feature>
<proteinExistence type="predicted"/>
<evidence type="ECO:0000313" key="4">
    <source>
        <dbReference type="Proteomes" id="UP000198670"/>
    </source>
</evidence>
<dbReference type="InterPro" id="IPR051141">
    <property type="entry name" value="UPF0339_domain"/>
</dbReference>
<sequence>MFNFQFFLISKPIISIMGKFVISTRKNGEVQFNLKAGNGEVILASEGYSAKTSALNGIESVRKNASDDNRYERKESKNGKFMFNLKASNGQVIGTSELYESASGRDKGIESVKRNAPDATIDDQTA</sequence>
<dbReference type="STRING" id="1477437.SAMN05444682_107267"/>
<dbReference type="Pfam" id="PF07411">
    <property type="entry name" value="DUF1508"/>
    <property type="match status" value="2"/>
</dbReference>
<dbReference type="AlphaFoldDB" id="A0A1I3NPN6"/>
<feature type="compositionally biased region" description="Basic and acidic residues" evidence="1">
    <location>
        <begin position="103"/>
        <end position="116"/>
    </location>
</feature>
<evidence type="ECO:0000259" key="2">
    <source>
        <dbReference type="Pfam" id="PF07411"/>
    </source>
</evidence>
<evidence type="ECO:0000256" key="1">
    <source>
        <dbReference type="SAM" id="MobiDB-lite"/>
    </source>
</evidence>
<dbReference type="Proteomes" id="UP000198670">
    <property type="component" value="Unassembled WGS sequence"/>
</dbReference>
<evidence type="ECO:0000313" key="3">
    <source>
        <dbReference type="EMBL" id="SFJ11107.1"/>
    </source>
</evidence>
<name>A0A1I3NPN6_9SPHI</name>
<protein>
    <recommendedName>
        <fullName evidence="2">DUF1508 domain-containing protein</fullName>
    </recommendedName>
</protein>
<dbReference type="PANTHER" id="PTHR40606:SF1">
    <property type="entry name" value="UPF0339 PROTEIN YEGP"/>
    <property type="match status" value="1"/>
</dbReference>
<accession>A0A1I3NPN6</accession>